<organism evidence="2">
    <name type="scientific">viral metagenome</name>
    <dbReference type="NCBI Taxonomy" id="1070528"/>
    <lineage>
        <taxon>unclassified sequences</taxon>
        <taxon>metagenomes</taxon>
        <taxon>organismal metagenomes</taxon>
    </lineage>
</organism>
<dbReference type="EMBL" id="MN739703">
    <property type="protein sequence ID" value="QHT22122.1"/>
    <property type="molecule type" value="Genomic_DNA"/>
</dbReference>
<name>A0A6C0E0A0_9ZZZZ</name>
<sequence>MAGTYNHAKITVSFNSGNVKFVFTPIKSYYISDKEVDIICRSVIYHLQKIKNNKIESEAYIPYYVSDGHTNQFRANMLFPFVGFSWDKGTNYVLADQNELSYGGLIKYTICVNITTRYIQEWIINELKKKYPDDILIIDLILAMPHGISSVLRRIQNLIDYLIAITTHDIKTVKDSKFFRPVFNDSDKKYDTTYYEPTPDKYETLHGQEYIEIMNEFRSLIAVALKNQINYLTELNLMEVQYIELKEIKFTRGEFNNLYADLNDVDFETNVNSYLKISKNLQKYMKTKIIEAYKKSPVPPDKIDFYNKFNILLLPITEVIYNTPKLKDKIISIWKIKTGKNNNPGDNNVYEYIKSIVNSYMTHLISVAQQLNNDDEKDKEYEKKEYLKLTKNIKKLINHKLMFDRETMILINELNKFDNKNIKNYIYESYIFDEQYIKLINKVIIINNSITILTLLRENKINNDKIQALTEIQKEKDYIKYLNQKMIPALETFTKKIEFIDGEYKQQREQLKQQYIEKGIIPEGVQEIIPDDVQESIPEDVLESVQEGVQDGIQEDIQGYDQYKMQDDKIINKQPSSRKKRKIGETDKGIQGGGKNKKLYKILLNYKLINLC</sequence>
<dbReference type="AlphaFoldDB" id="A0A6C0E0A0"/>
<feature type="region of interest" description="Disordered" evidence="1">
    <location>
        <begin position="568"/>
        <end position="589"/>
    </location>
</feature>
<reference evidence="2" key="1">
    <citation type="journal article" date="2020" name="Nature">
        <title>Giant virus diversity and host interactions through global metagenomics.</title>
        <authorList>
            <person name="Schulz F."/>
            <person name="Roux S."/>
            <person name="Paez-Espino D."/>
            <person name="Jungbluth S."/>
            <person name="Walsh D.A."/>
            <person name="Denef V.J."/>
            <person name="McMahon K.D."/>
            <person name="Konstantinidis K.T."/>
            <person name="Eloe-Fadrosh E.A."/>
            <person name="Kyrpides N.C."/>
            <person name="Woyke T."/>
        </authorList>
    </citation>
    <scope>NUCLEOTIDE SEQUENCE</scope>
    <source>
        <strain evidence="2">GVMAG-M-3300023179-103</strain>
    </source>
</reference>
<evidence type="ECO:0000313" key="2">
    <source>
        <dbReference type="EMBL" id="QHT22122.1"/>
    </source>
</evidence>
<proteinExistence type="predicted"/>
<evidence type="ECO:0000256" key="1">
    <source>
        <dbReference type="SAM" id="MobiDB-lite"/>
    </source>
</evidence>
<accession>A0A6C0E0A0</accession>
<protein>
    <submittedName>
        <fullName evidence="2">Uncharacterized protein</fullName>
    </submittedName>
</protein>